<accession>A0A5B7F1Q3</accession>
<proteinExistence type="predicted"/>
<evidence type="ECO:0000313" key="2">
    <source>
        <dbReference type="Proteomes" id="UP000324222"/>
    </source>
</evidence>
<dbReference type="Proteomes" id="UP000324222">
    <property type="component" value="Unassembled WGS sequence"/>
</dbReference>
<gene>
    <name evidence="1" type="ORF">E2C01_032953</name>
</gene>
<sequence>MGLSCRVALCRGTLKVVKYCRINGKHLDTPSQVPSLARQHPTPSPLHTEGLAGGLVGRHVLTVHSQRSTTNTPHFLLFIHKLNKKITCDLCFIYTSKAHLIRGGVAVTLVGVRCGCTTGLGTHTGGEP</sequence>
<keyword evidence="2" id="KW-1185">Reference proteome</keyword>
<evidence type="ECO:0000313" key="1">
    <source>
        <dbReference type="EMBL" id="MPC39417.1"/>
    </source>
</evidence>
<dbReference type="AlphaFoldDB" id="A0A5B7F1Q3"/>
<name>A0A5B7F1Q3_PORTR</name>
<protein>
    <submittedName>
        <fullName evidence="1">Uncharacterized protein</fullName>
    </submittedName>
</protein>
<organism evidence="1 2">
    <name type="scientific">Portunus trituberculatus</name>
    <name type="common">Swimming crab</name>
    <name type="synonym">Neptunus trituberculatus</name>
    <dbReference type="NCBI Taxonomy" id="210409"/>
    <lineage>
        <taxon>Eukaryota</taxon>
        <taxon>Metazoa</taxon>
        <taxon>Ecdysozoa</taxon>
        <taxon>Arthropoda</taxon>
        <taxon>Crustacea</taxon>
        <taxon>Multicrustacea</taxon>
        <taxon>Malacostraca</taxon>
        <taxon>Eumalacostraca</taxon>
        <taxon>Eucarida</taxon>
        <taxon>Decapoda</taxon>
        <taxon>Pleocyemata</taxon>
        <taxon>Brachyura</taxon>
        <taxon>Eubrachyura</taxon>
        <taxon>Portunoidea</taxon>
        <taxon>Portunidae</taxon>
        <taxon>Portuninae</taxon>
        <taxon>Portunus</taxon>
    </lineage>
</organism>
<comment type="caution">
    <text evidence="1">The sequence shown here is derived from an EMBL/GenBank/DDBJ whole genome shotgun (WGS) entry which is preliminary data.</text>
</comment>
<reference evidence="1 2" key="1">
    <citation type="submission" date="2019-05" db="EMBL/GenBank/DDBJ databases">
        <title>Another draft genome of Portunus trituberculatus and its Hox gene families provides insights of decapod evolution.</title>
        <authorList>
            <person name="Jeong J.-H."/>
            <person name="Song I."/>
            <person name="Kim S."/>
            <person name="Choi T."/>
            <person name="Kim D."/>
            <person name="Ryu S."/>
            <person name="Kim W."/>
        </authorList>
    </citation>
    <scope>NUCLEOTIDE SEQUENCE [LARGE SCALE GENOMIC DNA]</scope>
    <source>
        <tissue evidence="1">Muscle</tissue>
    </source>
</reference>
<dbReference type="EMBL" id="VSRR010004355">
    <property type="protein sequence ID" value="MPC39417.1"/>
    <property type="molecule type" value="Genomic_DNA"/>
</dbReference>